<dbReference type="EMBL" id="SSTI01000002">
    <property type="protein sequence ID" value="THG41584.1"/>
    <property type="molecule type" value="Genomic_DNA"/>
</dbReference>
<dbReference type="Pfam" id="PF08892">
    <property type="entry name" value="YqcI_YcgG"/>
    <property type="match status" value="1"/>
</dbReference>
<protein>
    <submittedName>
        <fullName evidence="1">YqcI/YcgG family protein</fullName>
    </submittedName>
</protein>
<dbReference type="Proteomes" id="UP000308038">
    <property type="component" value="Unassembled WGS sequence"/>
</dbReference>
<organism evidence="1 2">
    <name type="scientific">Sphingomonas olei</name>
    <dbReference type="NCBI Taxonomy" id="1886787"/>
    <lineage>
        <taxon>Bacteria</taxon>
        <taxon>Pseudomonadati</taxon>
        <taxon>Pseudomonadota</taxon>
        <taxon>Alphaproteobacteria</taxon>
        <taxon>Sphingomonadales</taxon>
        <taxon>Sphingomonadaceae</taxon>
        <taxon>Sphingomonas</taxon>
    </lineage>
</organism>
<dbReference type="PANTHER" id="PTHR40045">
    <property type="entry name" value="YCGG FAMILY PROTEIN"/>
    <property type="match status" value="1"/>
</dbReference>
<accession>A0ABY2QNJ9</accession>
<reference evidence="1 2" key="1">
    <citation type="submission" date="2019-04" db="EMBL/GenBank/DDBJ databases">
        <title>Microbes associate with the intestines of laboratory mice.</title>
        <authorList>
            <person name="Navarre W."/>
            <person name="Wong E."/>
            <person name="Huang K.C."/>
            <person name="Tropini C."/>
            <person name="Ng K."/>
            <person name="Yu B."/>
        </authorList>
    </citation>
    <scope>NUCLEOTIDE SEQUENCE [LARGE SCALE GENOMIC DNA]</scope>
    <source>
        <strain evidence="1 2">NM83_B4-11</strain>
    </source>
</reference>
<gene>
    <name evidence="1" type="ORF">E5988_03495</name>
</gene>
<dbReference type="NCBIfam" id="NF041366">
    <property type="entry name" value="GntA_guanitoxin"/>
    <property type="match status" value="1"/>
</dbReference>
<comment type="caution">
    <text evidence="1">The sequence shown here is derived from an EMBL/GenBank/DDBJ whole genome shotgun (WGS) entry which is preliminary data.</text>
</comment>
<name>A0ABY2QNJ9_9SPHN</name>
<sequence length="235" mass="26880">MPQPATPLFPWRHEDQDRFERLLQVHVEDRLFPCVGAKAALAKGTLNVLACNRIDSGWDDLRIHDGLLRFASAYREEPALFRSFAVVFNGPEDLDEPAFEQALWDRVQSLSDKDVWRGQEYDHRVSHDPEDPHFSLSFGGEAFFVVGLHPHASRPARRFAKPALVFNLHDQFEILRAEGRYEGMREKILIRDEALAGSRNPMLARHGTASEARQYSGRVVDDAWACPFHYRGADD</sequence>
<dbReference type="PANTHER" id="PTHR40045:SF1">
    <property type="entry name" value="YQCI_YCGG FAMILY PROTEIN"/>
    <property type="match status" value="1"/>
</dbReference>
<keyword evidence="2" id="KW-1185">Reference proteome</keyword>
<dbReference type="InterPro" id="IPR014988">
    <property type="entry name" value="Uncharacterised_YqcI/YcgG"/>
</dbReference>
<evidence type="ECO:0000313" key="1">
    <source>
        <dbReference type="EMBL" id="THG41584.1"/>
    </source>
</evidence>
<dbReference type="RefSeq" id="WP_046407789.1">
    <property type="nucleotide sequence ID" value="NZ_SSTI01000002.1"/>
</dbReference>
<evidence type="ECO:0000313" key="2">
    <source>
        <dbReference type="Proteomes" id="UP000308038"/>
    </source>
</evidence>
<proteinExistence type="predicted"/>